<reference evidence="2 3" key="1">
    <citation type="submission" date="2019-11" db="EMBL/GenBank/DDBJ databases">
        <authorList>
            <person name="Zheng R.K."/>
            <person name="Sun C.M."/>
        </authorList>
    </citation>
    <scope>NUCLEOTIDE SEQUENCE [LARGE SCALE GENOMIC DNA]</scope>
    <source>
        <strain evidence="2 3">WC007</strain>
    </source>
</reference>
<keyword evidence="3" id="KW-1185">Reference proteome</keyword>
<accession>A0A6I6JXF1</accession>
<evidence type="ECO:0000256" key="1">
    <source>
        <dbReference type="SAM" id="SignalP"/>
    </source>
</evidence>
<evidence type="ECO:0000313" key="3">
    <source>
        <dbReference type="Proteomes" id="UP000428260"/>
    </source>
</evidence>
<dbReference type="KEGG" id="mcos:GM418_19770"/>
<dbReference type="AlphaFoldDB" id="A0A6I6JXF1"/>
<protein>
    <submittedName>
        <fullName evidence="2">Uncharacterized protein</fullName>
    </submittedName>
</protein>
<feature type="chain" id="PRO_5026030845" evidence="1">
    <location>
        <begin position="21"/>
        <end position="178"/>
    </location>
</feature>
<name>A0A6I6JXF1_9BACT</name>
<dbReference type="Proteomes" id="UP000428260">
    <property type="component" value="Chromosome"/>
</dbReference>
<dbReference type="RefSeq" id="WP_158868969.1">
    <property type="nucleotide sequence ID" value="NZ_CP046401.1"/>
</dbReference>
<feature type="signal peptide" evidence="1">
    <location>
        <begin position="1"/>
        <end position="20"/>
    </location>
</feature>
<proteinExistence type="predicted"/>
<dbReference type="EMBL" id="CP046401">
    <property type="protein sequence ID" value="QGY45830.1"/>
    <property type="molecule type" value="Genomic_DNA"/>
</dbReference>
<organism evidence="2 3">
    <name type="scientific">Maribellus comscasis</name>
    <dbReference type="NCBI Taxonomy" id="2681766"/>
    <lineage>
        <taxon>Bacteria</taxon>
        <taxon>Pseudomonadati</taxon>
        <taxon>Bacteroidota</taxon>
        <taxon>Bacteroidia</taxon>
        <taxon>Marinilabiliales</taxon>
        <taxon>Prolixibacteraceae</taxon>
        <taxon>Maribellus</taxon>
    </lineage>
</organism>
<evidence type="ECO:0000313" key="2">
    <source>
        <dbReference type="EMBL" id="QGY45830.1"/>
    </source>
</evidence>
<sequence length="178" mass="20870">MRTIMLFLSLTLLISFHSYSQLEFEGVIKSEFKTIQLENGEIKFYNFDTKAQTIIIYNLDNTRWKSIHIPIENNHFFEEIKMISQNTIHPDQEIEIVYTCLTYNYNAIEENPEPEHNAVQFTLNIINERGQKLLSVPNSHEIKLTSVNGKTKLLIFKNGIKSFRDDNEILVYALPNKK</sequence>
<gene>
    <name evidence="2" type="ORF">GM418_19770</name>
</gene>
<keyword evidence="1" id="KW-0732">Signal</keyword>